<gene>
    <name evidence="1" type="ORF">Q4T40_03570</name>
</gene>
<evidence type="ECO:0000313" key="1">
    <source>
        <dbReference type="EMBL" id="MDT8900318.1"/>
    </source>
</evidence>
<proteinExistence type="predicted"/>
<accession>A0ABU3NVQ6</accession>
<keyword evidence="2" id="KW-1185">Reference proteome</keyword>
<dbReference type="RefSeq" id="WP_413778869.1">
    <property type="nucleotide sequence ID" value="NZ_JAUOZS010000001.1"/>
</dbReference>
<comment type="caution">
    <text evidence="1">The sequence shown here is derived from an EMBL/GenBank/DDBJ whole genome shotgun (WGS) entry which is preliminary data.</text>
</comment>
<reference evidence="1 2" key="1">
    <citation type="submission" date="2023-07" db="EMBL/GenBank/DDBJ databases">
        <title>The novel representative of Negativicutes class, Anaeroselena agilis gen. nov. sp. nov.</title>
        <authorList>
            <person name="Prokofeva M.I."/>
            <person name="Elcheninov A.G."/>
            <person name="Klyukina A."/>
            <person name="Kublanov I.V."/>
            <person name="Frolov E.N."/>
            <person name="Podosokorskaya O.A."/>
        </authorList>
    </citation>
    <scope>NUCLEOTIDE SEQUENCE [LARGE SCALE GENOMIC DNA]</scope>
    <source>
        <strain evidence="1 2">4137-cl</strain>
    </source>
</reference>
<dbReference type="Proteomes" id="UP001254848">
    <property type="component" value="Unassembled WGS sequence"/>
</dbReference>
<name>A0ABU3NVQ6_9FIRM</name>
<protein>
    <submittedName>
        <fullName evidence="1">Uncharacterized protein</fullName>
    </submittedName>
</protein>
<sequence length="74" mass="8490">MSVQCLQCGIASKRESGLWCEKYQFSVTEVDQNAKSDCRYFMEVVIEDGEPLSARQHLMLKENELASRKMRGTV</sequence>
<evidence type="ECO:0000313" key="2">
    <source>
        <dbReference type="Proteomes" id="UP001254848"/>
    </source>
</evidence>
<organism evidence="1 2">
    <name type="scientific">Anaeroselena agilis</name>
    <dbReference type="NCBI Taxonomy" id="3063788"/>
    <lineage>
        <taxon>Bacteria</taxon>
        <taxon>Bacillati</taxon>
        <taxon>Bacillota</taxon>
        <taxon>Negativicutes</taxon>
        <taxon>Acetonemataceae</taxon>
        <taxon>Anaeroselena</taxon>
    </lineage>
</organism>
<dbReference type="EMBL" id="JAUOZS010000001">
    <property type="protein sequence ID" value="MDT8900318.1"/>
    <property type="molecule type" value="Genomic_DNA"/>
</dbReference>